<dbReference type="OrthoDB" id="269536at2157"/>
<dbReference type="RefSeq" id="WP_007260746.1">
    <property type="nucleotide sequence ID" value="NZ_AOHZ01000081.1"/>
</dbReference>
<gene>
    <name evidence="2" type="ORF">C493_17426</name>
</gene>
<dbReference type="AlphaFoldDB" id="L9WTS2"/>
<accession>L9WTS2</accession>
<sequence length="52" mass="5781">MARLAVLSNLWLAFLFASILSVRGFDWREFATYAAVVTAYVTVVVVGLLLVF</sequence>
<evidence type="ECO:0000313" key="3">
    <source>
        <dbReference type="Proteomes" id="UP000011602"/>
    </source>
</evidence>
<evidence type="ECO:0000256" key="1">
    <source>
        <dbReference type="SAM" id="Phobius"/>
    </source>
</evidence>
<feature type="transmembrane region" description="Helical" evidence="1">
    <location>
        <begin position="31"/>
        <end position="51"/>
    </location>
</feature>
<protein>
    <submittedName>
        <fullName evidence="2">Uncharacterized protein</fullName>
    </submittedName>
</protein>
<keyword evidence="1" id="KW-0472">Membrane</keyword>
<keyword evidence="1" id="KW-1133">Transmembrane helix</keyword>
<keyword evidence="3" id="KW-1185">Reference proteome</keyword>
<proteinExistence type="predicted"/>
<dbReference type="eggNOG" id="arCOG04315">
    <property type="taxonomic scope" value="Archaea"/>
</dbReference>
<dbReference type="EMBL" id="AOHZ01000081">
    <property type="protein sequence ID" value="ELY51733.1"/>
    <property type="molecule type" value="Genomic_DNA"/>
</dbReference>
<keyword evidence="1" id="KW-0812">Transmembrane</keyword>
<organism evidence="2 3">
    <name type="scientific">Natronolimnohabitans innermongolicus JCM 12255</name>
    <dbReference type="NCBI Taxonomy" id="1227499"/>
    <lineage>
        <taxon>Archaea</taxon>
        <taxon>Methanobacteriati</taxon>
        <taxon>Methanobacteriota</taxon>
        <taxon>Stenosarchaea group</taxon>
        <taxon>Halobacteria</taxon>
        <taxon>Halobacteriales</taxon>
        <taxon>Natrialbaceae</taxon>
        <taxon>Natronolimnohabitans</taxon>
    </lineage>
</organism>
<dbReference type="Proteomes" id="UP000011602">
    <property type="component" value="Unassembled WGS sequence"/>
</dbReference>
<reference evidence="2 3" key="1">
    <citation type="journal article" date="2014" name="PLoS Genet.">
        <title>Phylogenetically driven sequencing of extremely halophilic archaea reveals strategies for static and dynamic osmo-response.</title>
        <authorList>
            <person name="Becker E.A."/>
            <person name="Seitzer P.M."/>
            <person name="Tritt A."/>
            <person name="Larsen D."/>
            <person name="Krusor M."/>
            <person name="Yao A.I."/>
            <person name="Wu D."/>
            <person name="Madern D."/>
            <person name="Eisen J.A."/>
            <person name="Darling A.E."/>
            <person name="Facciotti M.T."/>
        </authorList>
    </citation>
    <scope>NUCLEOTIDE SEQUENCE [LARGE SCALE GENOMIC DNA]</scope>
    <source>
        <strain evidence="2 3">JCM 12255</strain>
    </source>
</reference>
<evidence type="ECO:0000313" key="2">
    <source>
        <dbReference type="EMBL" id="ELY51733.1"/>
    </source>
</evidence>
<name>L9WTS2_9EURY</name>
<comment type="caution">
    <text evidence="2">The sequence shown here is derived from an EMBL/GenBank/DDBJ whole genome shotgun (WGS) entry which is preliminary data.</text>
</comment>
<dbReference type="STRING" id="1227499.C493_17426"/>